<protein>
    <submittedName>
        <fullName evidence="8">MFS general substrate transporter</fullName>
    </submittedName>
</protein>
<dbReference type="GO" id="GO:0016020">
    <property type="term" value="C:membrane"/>
    <property type="evidence" value="ECO:0007669"/>
    <property type="project" value="UniProtKB-SubCell"/>
</dbReference>
<proteinExistence type="predicted"/>
<dbReference type="PROSITE" id="PS50850">
    <property type="entry name" value="MFS"/>
    <property type="match status" value="1"/>
</dbReference>
<evidence type="ECO:0000313" key="8">
    <source>
        <dbReference type="EMBL" id="ORX67331.1"/>
    </source>
</evidence>
<evidence type="ECO:0000259" key="7">
    <source>
        <dbReference type="PROSITE" id="PS50850"/>
    </source>
</evidence>
<evidence type="ECO:0000256" key="5">
    <source>
        <dbReference type="ARBA" id="ARBA00023136"/>
    </source>
</evidence>
<dbReference type="Proteomes" id="UP000193922">
    <property type="component" value="Unassembled WGS sequence"/>
</dbReference>
<reference evidence="8 9" key="1">
    <citation type="submission" date="2016-07" db="EMBL/GenBank/DDBJ databases">
        <title>Pervasive Adenine N6-methylation of Active Genes in Fungi.</title>
        <authorList>
            <consortium name="DOE Joint Genome Institute"/>
            <person name="Mondo S.J."/>
            <person name="Dannebaum R.O."/>
            <person name="Kuo R.C."/>
            <person name="Labutti K."/>
            <person name="Haridas S."/>
            <person name="Kuo A."/>
            <person name="Salamov A."/>
            <person name="Ahrendt S.R."/>
            <person name="Lipzen A."/>
            <person name="Sullivan W."/>
            <person name="Andreopoulos W.B."/>
            <person name="Clum A."/>
            <person name="Lindquist E."/>
            <person name="Daum C."/>
            <person name="Ramamoorthy G.K."/>
            <person name="Gryganskyi A."/>
            <person name="Culley D."/>
            <person name="Magnuson J.K."/>
            <person name="James T.Y."/>
            <person name="O'Malley M.A."/>
            <person name="Stajich J.E."/>
            <person name="Spatafora J.W."/>
            <person name="Visel A."/>
            <person name="Grigoriev I.V."/>
        </authorList>
    </citation>
    <scope>NUCLEOTIDE SEQUENCE [LARGE SCALE GENOMIC DNA]</scope>
    <source>
        <strain evidence="8 9">ATCC 12442</strain>
    </source>
</reference>
<feature type="transmembrane region" description="Helical" evidence="6">
    <location>
        <begin position="287"/>
        <end position="309"/>
    </location>
</feature>
<dbReference type="Gene3D" id="1.20.1250.20">
    <property type="entry name" value="MFS general substrate transporter like domains"/>
    <property type="match status" value="1"/>
</dbReference>
<keyword evidence="2" id="KW-0813">Transport</keyword>
<feature type="domain" description="Major facilitator superfamily (MFS) profile" evidence="7">
    <location>
        <begin position="1"/>
        <end position="371"/>
    </location>
</feature>
<feature type="transmembrane region" description="Helical" evidence="6">
    <location>
        <begin position="262"/>
        <end position="281"/>
    </location>
</feature>
<dbReference type="InterPro" id="IPR036259">
    <property type="entry name" value="MFS_trans_sf"/>
</dbReference>
<gene>
    <name evidence="8" type="ORF">DL89DRAFT_269744</name>
</gene>
<keyword evidence="5 6" id="KW-0472">Membrane</keyword>
<dbReference type="InterPro" id="IPR020846">
    <property type="entry name" value="MFS_dom"/>
</dbReference>
<feature type="transmembrane region" description="Helical" evidence="6">
    <location>
        <begin position="55"/>
        <end position="73"/>
    </location>
</feature>
<dbReference type="PANTHER" id="PTHR43791">
    <property type="entry name" value="PERMEASE-RELATED"/>
    <property type="match status" value="1"/>
</dbReference>
<evidence type="ECO:0000313" key="9">
    <source>
        <dbReference type="Proteomes" id="UP000193922"/>
    </source>
</evidence>
<feature type="transmembrane region" description="Helical" evidence="6">
    <location>
        <begin position="349"/>
        <end position="370"/>
    </location>
</feature>
<feature type="transmembrane region" description="Helical" evidence="6">
    <location>
        <begin position="148"/>
        <end position="168"/>
    </location>
</feature>
<dbReference type="OrthoDB" id="3639251at2759"/>
<dbReference type="STRING" id="61395.A0A1Y1W1F0"/>
<evidence type="ECO:0000256" key="1">
    <source>
        <dbReference type="ARBA" id="ARBA00004141"/>
    </source>
</evidence>
<dbReference type="GO" id="GO:0022857">
    <property type="term" value="F:transmembrane transporter activity"/>
    <property type="evidence" value="ECO:0007669"/>
    <property type="project" value="InterPro"/>
</dbReference>
<dbReference type="PANTHER" id="PTHR43791:SF36">
    <property type="entry name" value="TRANSPORTER, PUTATIVE (AFU_ORTHOLOGUE AFUA_6G08340)-RELATED"/>
    <property type="match status" value="1"/>
</dbReference>
<evidence type="ECO:0000256" key="3">
    <source>
        <dbReference type="ARBA" id="ARBA00022692"/>
    </source>
</evidence>
<keyword evidence="4 6" id="KW-1133">Transmembrane helix</keyword>
<dbReference type="SUPFAM" id="SSF103473">
    <property type="entry name" value="MFS general substrate transporter"/>
    <property type="match status" value="1"/>
</dbReference>
<dbReference type="EMBL" id="MCFD01000013">
    <property type="protein sequence ID" value="ORX67331.1"/>
    <property type="molecule type" value="Genomic_DNA"/>
</dbReference>
<keyword evidence="9" id="KW-1185">Reference proteome</keyword>
<name>A0A1Y1W1F0_9FUNG</name>
<dbReference type="AlphaFoldDB" id="A0A1Y1W1F0"/>
<dbReference type="InterPro" id="IPR011701">
    <property type="entry name" value="MFS"/>
</dbReference>
<accession>A0A1Y1W1F0</accession>
<comment type="subcellular location">
    <subcellularLocation>
        <location evidence="1">Membrane</location>
        <topology evidence="1">Multi-pass membrane protein</topology>
    </subcellularLocation>
</comment>
<feature type="transmembrane region" description="Helical" evidence="6">
    <location>
        <begin position="116"/>
        <end position="136"/>
    </location>
</feature>
<feature type="transmembrane region" description="Helical" evidence="6">
    <location>
        <begin position="207"/>
        <end position="224"/>
    </location>
</feature>
<sequence>MDRSSMGNAKVANMEKDLHLRPTDFSIASSLFYPTYLVFQPLSNYMLKRVGARTWLPLLTLLWGAVIIGQAFITNRGQLFLCRVLLGIPEAGYNSGAIYLISYWYPRKRVTRRVSIFYTGTAIGTLISGPIAIGLTKLNSGFVKSWHAIFFVEGVITCAWAVVMYFVVPSYPDDAKILTSDEREALSQALNEEKQESGRHQINKRRFIMCLFNPSMLLMSLILFCSNVSLNTIMLRCPASAASSALYWFNWHVRWFGSHYRAIIFNGAVMALGGIIMLATLNVGARMFALCLFGFGSFGLLGLAPGWLATNVASNITLGSAATSVLLICGGLGGIVASNIYRNKDAPRYLLGHGINLMAGLLSIVLALLARWNMGRINRNKELSPIDISNMTQKEIQELEERHPDFRYVY</sequence>
<dbReference type="Pfam" id="PF07690">
    <property type="entry name" value="MFS_1"/>
    <property type="match status" value="1"/>
</dbReference>
<dbReference type="GeneID" id="63805061"/>
<evidence type="ECO:0000256" key="4">
    <source>
        <dbReference type="ARBA" id="ARBA00022989"/>
    </source>
</evidence>
<comment type="caution">
    <text evidence="8">The sequence shown here is derived from an EMBL/GenBank/DDBJ whole genome shotgun (WGS) entry which is preliminary data.</text>
</comment>
<feature type="transmembrane region" description="Helical" evidence="6">
    <location>
        <begin position="85"/>
        <end position="104"/>
    </location>
</feature>
<dbReference type="RefSeq" id="XP_040741253.1">
    <property type="nucleotide sequence ID" value="XM_040888413.1"/>
</dbReference>
<organism evidence="8 9">
    <name type="scientific">Linderina pennispora</name>
    <dbReference type="NCBI Taxonomy" id="61395"/>
    <lineage>
        <taxon>Eukaryota</taxon>
        <taxon>Fungi</taxon>
        <taxon>Fungi incertae sedis</taxon>
        <taxon>Zoopagomycota</taxon>
        <taxon>Kickxellomycotina</taxon>
        <taxon>Kickxellomycetes</taxon>
        <taxon>Kickxellales</taxon>
        <taxon>Kickxellaceae</taxon>
        <taxon>Linderina</taxon>
    </lineage>
</organism>
<feature type="transmembrane region" description="Helical" evidence="6">
    <location>
        <begin position="316"/>
        <end position="337"/>
    </location>
</feature>
<keyword evidence="3 6" id="KW-0812">Transmembrane</keyword>
<evidence type="ECO:0000256" key="6">
    <source>
        <dbReference type="SAM" id="Phobius"/>
    </source>
</evidence>
<evidence type="ECO:0000256" key="2">
    <source>
        <dbReference type="ARBA" id="ARBA00022448"/>
    </source>
</evidence>